<dbReference type="RefSeq" id="WP_016173170.1">
    <property type="nucleotide sequence ID" value="NZ_ASWK01000001.1"/>
</dbReference>
<dbReference type="EMBL" id="AHYR01000009">
    <property type="protein sequence ID" value="EOT40179.1"/>
    <property type="molecule type" value="Genomic_DNA"/>
</dbReference>
<evidence type="ECO:0000256" key="5">
    <source>
        <dbReference type="ARBA" id="ARBA00037974"/>
    </source>
</evidence>
<dbReference type="GO" id="GO:0030170">
    <property type="term" value="F:pyridoxal phosphate binding"/>
    <property type="evidence" value="ECO:0007669"/>
    <property type="project" value="InterPro"/>
</dbReference>
<sequence length="398" mass="46023">MMKVDYQFDQMADRRIDHARKWDQKIIQSKYPGTPKDCIPMWIADMDFPAAPPINEAFMKIAQNGAYGYTYAYDEFYEAVIHWHKRRHNNQVEKDWITLSYGTVSTIHYLYQAFCQPNDCVIMNTPVYDPFRYAAEHNGLNVVANSLKIVAGQYEIDYELLEEQLRKKRPRVFLFCSPHNPSGRVWQLAEIEKVAQLCQQYGTIFVCDEVHSEIILSGNFVSALQLPKKYHENLIVLTSPNKGFNLGGLKTSYSIIPHEPLRRIFRHRLEMNSITSPNLFGVVGIITAYNECEDWLDAMTAYIRENYRYTQEFIEKNLPHWQLMAMTASYLPWIDISKTGKTAMEIVEPLAKIGGVIIEPGTNYASDGENFVRLNIGTPKPILVEALNRIKNFVDQNK</sequence>
<evidence type="ECO:0000256" key="1">
    <source>
        <dbReference type="ARBA" id="ARBA00001933"/>
    </source>
</evidence>
<dbReference type="SUPFAM" id="SSF53383">
    <property type="entry name" value="PLP-dependent transferases"/>
    <property type="match status" value="1"/>
</dbReference>
<evidence type="ECO:0000313" key="7">
    <source>
        <dbReference type="EMBL" id="EOT40179.1"/>
    </source>
</evidence>
<name>S1NLE7_9ENTE</name>
<dbReference type="InterPro" id="IPR004839">
    <property type="entry name" value="Aminotransferase_I/II_large"/>
</dbReference>
<dbReference type="CDD" id="cd00609">
    <property type="entry name" value="AAT_like"/>
    <property type="match status" value="1"/>
</dbReference>
<comment type="cofactor">
    <cofactor evidence="1">
        <name>pyridoxal 5'-phosphate</name>
        <dbReference type="ChEBI" id="CHEBI:597326"/>
    </cofactor>
</comment>
<protein>
    <recommendedName>
        <fullName evidence="2">cysteine-S-conjugate beta-lyase</fullName>
        <ecNumber evidence="2">4.4.1.13</ecNumber>
    </recommendedName>
</protein>
<comment type="similarity">
    <text evidence="5">Belongs to the class-II pyridoxal-phosphate-dependent aminotransferase family. MalY/PatB cystathionine beta-lyase subfamily.</text>
</comment>
<accession>S1NLE7</accession>
<gene>
    <name evidence="7" type="ORF">OMK_02031</name>
</gene>
<dbReference type="PANTHER" id="PTHR43525:SF1">
    <property type="entry name" value="PROTEIN MALY"/>
    <property type="match status" value="1"/>
</dbReference>
<evidence type="ECO:0000256" key="4">
    <source>
        <dbReference type="ARBA" id="ARBA00023239"/>
    </source>
</evidence>
<organism evidence="7 8">
    <name type="scientific">Enterococcus dispar ATCC 51266</name>
    <dbReference type="NCBI Taxonomy" id="1139219"/>
    <lineage>
        <taxon>Bacteria</taxon>
        <taxon>Bacillati</taxon>
        <taxon>Bacillota</taxon>
        <taxon>Bacilli</taxon>
        <taxon>Lactobacillales</taxon>
        <taxon>Enterococcaceae</taxon>
        <taxon>Enterococcus</taxon>
    </lineage>
</organism>
<dbReference type="STRING" id="44009.RV01_GL001445"/>
<keyword evidence="3" id="KW-0663">Pyridoxal phosphate</keyword>
<dbReference type="eggNOG" id="COG1168">
    <property type="taxonomic scope" value="Bacteria"/>
</dbReference>
<dbReference type="Gene3D" id="3.40.640.10">
    <property type="entry name" value="Type I PLP-dependent aspartate aminotransferase-like (Major domain)"/>
    <property type="match status" value="1"/>
</dbReference>
<dbReference type="Proteomes" id="UP000014127">
    <property type="component" value="Unassembled WGS sequence"/>
</dbReference>
<evidence type="ECO:0000259" key="6">
    <source>
        <dbReference type="Pfam" id="PF00155"/>
    </source>
</evidence>
<dbReference type="OrthoDB" id="9802872at2"/>
<keyword evidence="8" id="KW-1185">Reference proteome</keyword>
<dbReference type="InterPro" id="IPR027619">
    <property type="entry name" value="C-S_lyase_PatB-like"/>
</dbReference>
<keyword evidence="4" id="KW-0456">Lyase</keyword>
<dbReference type="EC" id="4.4.1.13" evidence="2"/>
<dbReference type="InterPro" id="IPR015422">
    <property type="entry name" value="PyrdxlP-dep_Trfase_small"/>
</dbReference>
<dbReference type="NCBIfam" id="TIGR04350">
    <property type="entry name" value="C_S_lyase_PatB"/>
    <property type="match status" value="1"/>
</dbReference>
<dbReference type="PANTHER" id="PTHR43525">
    <property type="entry name" value="PROTEIN MALY"/>
    <property type="match status" value="1"/>
</dbReference>
<evidence type="ECO:0000256" key="3">
    <source>
        <dbReference type="ARBA" id="ARBA00022898"/>
    </source>
</evidence>
<dbReference type="InterPro" id="IPR015421">
    <property type="entry name" value="PyrdxlP-dep_Trfase_major"/>
</dbReference>
<dbReference type="InterPro" id="IPR051798">
    <property type="entry name" value="Class-II_PLP-Dep_Aminotrans"/>
</dbReference>
<dbReference type="Gene3D" id="3.90.1150.10">
    <property type="entry name" value="Aspartate Aminotransferase, domain 1"/>
    <property type="match status" value="1"/>
</dbReference>
<dbReference type="Pfam" id="PF00155">
    <property type="entry name" value="Aminotran_1_2"/>
    <property type="match status" value="1"/>
</dbReference>
<feature type="domain" description="Aminotransferase class I/classII large" evidence="6">
    <location>
        <begin position="64"/>
        <end position="390"/>
    </location>
</feature>
<evidence type="ECO:0000256" key="2">
    <source>
        <dbReference type="ARBA" id="ARBA00012224"/>
    </source>
</evidence>
<dbReference type="AlphaFoldDB" id="S1NLE7"/>
<evidence type="ECO:0000313" key="8">
    <source>
        <dbReference type="Proteomes" id="UP000014127"/>
    </source>
</evidence>
<comment type="caution">
    <text evidence="7">The sequence shown here is derived from an EMBL/GenBank/DDBJ whole genome shotgun (WGS) entry which is preliminary data.</text>
</comment>
<dbReference type="InterPro" id="IPR015424">
    <property type="entry name" value="PyrdxlP-dep_Trfase"/>
</dbReference>
<dbReference type="PATRIC" id="fig|1139219.3.peg.1973"/>
<reference evidence="7 8" key="1">
    <citation type="submission" date="2013-03" db="EMBL/GenBank/DDBJ databases">
        <title>The Genome Sequence of Enterococcus dispar ATCC_51266 (Illumina only assembly).</title>
        <authorList>
            <consortium name="The Broad Institute Genomics Platform"/>
            <consortium name="The Broad Institute Genome Sequencing Center for Infectious Disease"/>
            <person name="Earl A."/>
            <person name="Russ C."/>
            <person name="Gilmore M."/>
            <person name="Surin D."/>
            <person name="Walker B."/>
            <person name="Young S."/>
            <person name="Zeng Q."/>
            <person name="Gargeya S."/>
            <person name="Fitzgerald M."/>
            <person name="Haas B."/>
            <person name="Abouelleil A."/>
            <person name="Allen A.W."/>
            <person name="Alvarado L."/>
            <person name="Arachchi H.M."/>
            <person name="Berlin A.M."/>
            <person name="Chapman S.B."/>
            <person name="Gainer-Dewar J."/>
            <person name="Goldberg J."/>
            <person name="Griggs A."/>
            <person name="Gujja S."/>
            <person name="Hansen M."/>
            <person name="Howarth C."/>
            <person name="Imamovic A."/>
            <person name="Ireland A."/>
            <person name="Larimer J."/>
            <person name="McCowan C."/>
            <person name="Murphy C."/>
            <person name="Pearson M."/>
            <person name="Poon T.W."/>
            <person name="Priest M."/>
            <person name="Roberts A."/>
            <person name="Saif S."/>
            <person name="Shea T."/>
            <person name="Sisk P."/>
            <person name="Sykes S."/>
            <person name="Wortman J."/>
            <person name="Nusbaum C."/>
            <person name="Birren B."/>
        </authorList>
    </citation>
    <scope>NUCLEOTIDE SEQUENCE [LARGE SCALE GENOMIC DNA]</scope>
    <source>
        <strain evidence="7 8">ATCC 51266</strain>
    </source>
</reference>
<proteinExistence type="inferred from homology"/>
<dbReference type="GO" id="GO:0047804">
    <property type="term" value="F:cysteine-S-conjugate beta-lyase activity"/>
    <property type="evidence" value="ECO:0007669"/>
    <property type="project" value="UniProtKB-EC"/>
</dbReference>
<dbReference type="HOGENOM" id="CLU_017584_15_0_9"/>